<gene>
    <name evidence="1" type="ORF">Tsubulata_047537</name>
</gene>
<dbReference type="AlphaFoldDB" id="A0A9Q0JRM4"/>
<sequence length="108" mass="12345">MHSHHRQHPRGPHMPYLAATSAGVCIGSTAVVEVVPMVAQRHISFYYLTQRQRRWGKTSRPFRCSNRPPPEKLQIAPSPLHLLPFRHQLHKTVDPGALVRCKDFPPLD</sequence>
<comment type="caution">
    <text evidence="1">The sequence shown here is derived from an EMBL/GenBank/DDBJ whole genome shotgun (WGS) entry which is preliminary data.</text>
</comment>
<reference evidence="1" key="1">
    <citation type="submission" date="2022-02" db="EMBL/GenBank/DDBJ databases">
        <authorList>
            <person name="Henning P.M."/>
            <person name="McCubbin A.G."/>
            <person name="Shore J.S."/>
        </authorList>
    </citation>
    <scope>NUCLEOTIDE SEQUENCE</scope>
    <source>
        <strain evidence="1">F60SS</strain>
        <tissue evidence="1">Leaves</tissue>
    </source>
</reference>
<name>A0A9Q0JRM4_9ROSI</name>
<organism evidence="1 2">
    <name type="scientific">Turnera subulata</name>
    <dbReference type="NCBI Taxonomy" id="218843"/>
    <lineage>
        <taxon>Eukaryota</taxon>
        <taxon>Viridiplantae</taxon>
        <taxon>Streptophyta</taxon>
        <taxon>Embryophyta</taxon>
        <taxon>Tracheophyta</taxon>
        <taxon>Spermatophyta</taxon>
        <taxon>Magnoliopsida</taxon>
        <taxon>eudicotyledons</taxon>
        <taxon>Gunneridae</taxon>
        <taxon>Pentapetalae</taxon>
        <taxon>rosids</taxon>
        <taxon>fabids</taxon>
        <taxon>Malpighiales</taxon>
        <taxon>Passifloraceae</taxon>
        <taxon>Turnera</taxon>
    </lineage>
</organism>
<protein>
    <submittedName>
        <fullName evidence="1">Uncharacterized protein</fullName>
    </submittedName>
</protein>
<keyword evidence="2" id="KW-1185">Reference proteome</keyword>
<dbReference type="Proteomes" id="UP001141552">
    <property type="component" value="Unassembled WGS sequence"/>
</dbReference>
<reference evidence="1" key="2">
    <citation type="journal article" date="2023" name="Plants (Basel)">
        <title>Annotation of the Turnera subulata (Passifloraceae) Draft Genome Reveals the S-Locus Evolved after the Divergence of Turneroideae from Passifloroideae in a Stepwise Manner.</title>
        <authorList>
            <person name="Henning P.M."/>
            <person name="Roalson E.H."/>
            <person name="Mir W."/>
            <person name="McCubbin A.G."/>
            <person name="Shore J.S."/>
        </authorList>
    </citation>
    <scope>NUCLEOTIDE SEQUENCE</scope>
    <source>
        <strain evidence="1">F60SS</strain>
    </source>
</reference>
<proteinExistence type="predicted"/>
<accession>A0A9Q0JRM4</accession>
<evidence type="ECO:0000313" key="1">
    <source>
        <dbReference type="EMBL" id="KAJ4851533.1"/>
    </source>
</evidence>
<dbReference type="EMBL" id="JAKUCV010000035">
    <property type="protein sequence ID" value="KAJ4851533.1"/>
    <property type="molecule type" value="Genomic_DNA"/>
</dbReference>
<evidence type="ECO:0000313" key="2">
    <source>
        <dbReference type="Proteomes" id="UP001141552"/>
    </source>
</evidence>